<gene>
    <name evidence="8" type="ordered locus">LFE_0720</name>
</gene>
<evidence type="ECO:0000256" key="6">
    <source>
        <dbReference type="SAM" id="MobiDB-lite"/>
    </source>
</evidence>
<dbReference type="PIRSF" id="PIRSF004869">
    <property type="entry name" value="PflX_prd"/>
    <property type="match status" value="1"/>
</dbReference>
<dbReference type="PANTHER" id="PTHR43075">
    <property type="entry name" value="FORMATE LYASE ACTIVATING ENZYME, PUTATIVE (AFU_ORTHOLOGUE AFUA_2G15630)-RELATED"/>
    <property type="match status" value="1"/>
</dbReference>
<dbReference type="HOGENOM" id="CLU_062674_0_1_0"/>
<dbReference type="Proteomes" id="UP000007382">
    <property type="component" value="Chromosome"/>
</dbReference>
<evidence type="ECO:0000256" key="1">
    <source>
        <dbReference type="ARBA" id="ARBA00022691"/>
    </source>
</evidence>
<dbReference type="eggNOG" id="COG1313">
    <property type="taxonomic scope" value="Bacteria"/>
</dbReference>
<keyword evidence="9" id="KW-1185">Reference proteome</keyword>
<organism evidence="8 9">
    <name type="scientific">Leptospirillum ferrooxidans (strain C2-3)</name>
    <dbReference type="NCBI Taxonomy" id="1162668"/>
    <lineage>
        <taxon>Bacteria</taxon>
        <taxon>Pseudomonadati</taxon>
        <taxon>Nitrospirota</taxon>
        <taxon>Nitrospiria</taxon>
        <taxon>Nitrospirales</taxon>
        <taxon>Nitrospiraceae</taxon>
        <taxon>Leptospirillum</taxon>
    </lineage>
</organism>
<feature type="region of interest" description="Disordered" evidence="6">
    <location>
        <begin position="308"/>
        <end position="327"/>
    </location>
</feature>
<comment type="cofactor">
    <cofactor evidence="5">
        <name>[4Fe-4S] cluster</name>
        <dbReference type="ChEBI" id="CHEBI:49883"/>
    </cofactor>
    <text evidence="5">Binds 1 [4Fe-4S] cluster. The cluster is coordinated with 3 cysteines and an exchangeable S-adenosyl-L-methionine.</text>
</comment>
<dbReference type="InterPro" id="IPR007197">
    <property type="entry name" value="rSAM"/>
</dbReference>
<keyword evidence="4 5" id="KW-0411">Iron-sulfur</keyword>
<dbReference type="RefSeq" id="WP_014448927.1">
    <property type="nucleotide sequence ID" value="NC_017094.1"/>
</dbReference>
<dbReference type="STRING" id="1162668.LFE_0720"/>
<sequence>MSFDPFDPSIIRSEHWRQRAVLAWEKYRCCTVCPRSCNVDRISGETGTCRTGVNISLSAANLHFGEEPCISGVRGSGTVFLTSCNLSCDFCQNFPISQMDYGKEVTFVELSNLFLSLEKRGAHNINLVTPSHVVPSLLIAIIVAREAGLSIPIVYNSNGYDDVEMLRLLDGMIDIYLPDMKYSDDRHARRISKADRYVTFNRLAILEMFRQVGPLVLDENGMAKKGLLIRHLIMPNGIGGLEKTASFIRENLGKDSAISLMAQYFPTNRALKNPSINRPISMDEYESAMETLFSMELLEGYIQENEETFDEFDKTPMTSSGQEREIA</sequence>
<dbReference type="AlphaFoldDB" id="I0IMD6"/>
<dbReference type="SFLD" id="SFLDS00029">
    <property type="entry name" value="Radical_SAM"/>
    <property type="match status" value="1"/>
</dbReference>
<dbReference type="CDD" id="cd01335">
    <property type="entry name" value="Radical_SAM"/>
    <property type="match status" value="1"/>
</dbReference>
<accession>I0IMD6</accession>
<evidence type="ECO:0000256" key="3">
    <source>
        <dbReference type="ARBA" id="ARBA00023004"/>
    </source>
</evidence>
<dbReference type="KEGG" id="lfc:LFE_0720"/>
<evidence type="ECO:0000256" key="2">
    <source>
        <dbReference type="ARBA" id="ARBA00022723"/>
    </source>
</evidence>
<dbReference type="Gene3D" id="3.20.20.70">
    <property type="entry name" value="Aldolase class I"/>
    <property type="match status" value="1"/>
</dbReference>
<evidence type="ECO:0000259" key="7">
    <source>
        <dbReference type="Pfam" id="PF04055"/>
    </source>
</evidence>
<dbReference type="GO" id="GO:0046872">
    <property type="term" value="F:metal ion binding"/>
    <property type="evidence" value="ECO:0007669"/>
    <property type="project" value="UniProtKB-KW"/>
</dbReference>
<feature type="binding site" evidence="5">
    <location>
        <position position="88"/>
    </location>
    <ligand>
        <name>[4Fe-4S] cluster</name>
        <dbReference type="ChEBI" id="CHEBI:49883"/>
        <note>4Fe-4S-S-AdoMet</note>
    </ligand>
</feature>
<evidence type="ECO:0000313" key="9">
    <source>
        <dbReference type="Proteomes" id="UP000007382"/>
    </source>
</evidence>
<reference evidence="9" key="2">
    <citation type="submission" date="2012-03" db="EMBL/GenBank/DDBJ databases">
        <title>The complete genome sequence of the pioneer microbe on fresh volcanic deposit, Leptospirillum ferrooxidans strain C2-3.</title>
        <authorList>
            <person name="Fujimura R."/>
            <person name="Sato Y."/>
            <person name="Nishizawa T."/>
            <person name="Nanba K."/>
            <person name="Oshima K."/>
            <person name="Hattori M."/>
            <person name="Kamijo T."/>
            <person name="Ohta H."/>
        </authorList>
    </citation>
    <scope>NUCLEOTIDE SEQUENCE [LARGE SCALE GENOMIC DNA]</scope>
    <source>
        <strain evidence="9">C2-3</strain>
    </source>
</reference>
<evidence type="ECO:0000256" key="4">
    <source>
        <dbReference type="ARBA" id="ARBA00023014"/>
    </source>
</evidence>
<feature type="binding site" evidence="5">
    <location>
        <position position="84"/>
    </location>
    <ligand>
        <name>[4Fe-4S] cluster</name>
        <dbReference type="ChEBI" id="CHEBI:49883"/>
        <note>4Fe-4S-S-AdoMet</note>
    </ligand>
</feature>
<dbReference type="PANTHER" id="PTHR43075:SF1">
    <property type="entry name" value="FORMATE LYASE ACTIVATING ENZYME, PUTATIVE (AFU_ORTHOLOGUE AFUA_2G15630)-RELATED"/>
    <property type="match status" value="1"/>
</dbReference>
<dbReference type="InterPro" id="IPR013785">
    <property type="entry name" value="Aldolase_TIM"/>
</dbReference>
<keyword evidence="1 5" id="KW-0949">S-adenosyl-L-methionine</keyword>
<evidence type="ECO:0000256" key="5">
    <source>
        <dbReference type="PIRSR" id="PIRSR004869-50"/>
    </source>
</evidence>
<protein>
    <submittedName>
        <fullName evidence="8">Putative radical SAM family protein</fullName>
    </submittedName>
</protein>
<dbReference type="SFLD" id="SFLDG01099">
    <property type="entry name" value="Uncharacterised_Radical_SAM_Su"/>
    <property type="match status" value="1"/>
</dbReference>
<keyword evidence="2 5" id="KW-0479">Metal-binding</keyword>
<feature type="binding site" evidence="5">
    <location>
        <position position="91"/>
    </location>
    <ligand>
        <name>[4Fe-4S] cluster</name>
        <dbReference type="ChEBI" id="CHEBI:49883"/>
        <note>4Fe-4S-S-AdoMet</note>
    </ligand>
</feature>
<dbReference type="GO" id="GO:0003824">
    <property type="term" value="F:catalytic activity"/>
    <property type="evidence" value="ECO:0007669"/>
    <property type="project" value="InterPro"/>
</dbReference>
<proteinExistence type="predicted"/>
<dbReference type="Pfam" id="PF04055">
    <property type="entry name" value="Radical_SAM"/>
    <property type="match status" value="1"/>
</dbReference>
<dbReference type="InterPro" id="IPR040085">
    <property type="entry name" value="MJ0674-like"/>
</dbReference>
<dbReference type="InterPro" id="IPR016431">
    <property type="entry name" value="Pyrv-formate_lyase-activ_prd"/>
</dbReference>
<feature type="domain" description="Radical SAM core" evidence="7">
    <location>
        <begin position="80"/>
        <end position="213"/>
    </location>
</feature>
<dbReference type="EMBL" id="AP012342">
    <property type="protein sequence ID" value="BAM06435.1"/>
    <property type="molecule type" value="Genomic_DNA"/>
</dbReference>
<dbReference type="InterPro" id="IPR058240">
    <property type="entry name" value="rSAM_sf"/>
</dbReference>
<evidence type="ECO:0000313" key="8">
    <source>
        <dbReference type="EMBL" id="BAM06435.1"/>
    </source>
</evidence>
<keyword evidence="3 5" id="KW-0408">Iron</keyword>
<dbReference type="GO" id="GO:0051536">
    <property type="term" value="F:iron-sulfur cluster binding"/>
    <property type="evidence" value="ECO:0007669"/>
    <property type="project" value="UniProtKB-KW"/>
</dbReference>
<reference evidence="8 9" key="1">
    <citation type="journal article" date="2012" name="J. Bacteriol.">
        <title>Complete Genome Sequence of Leptospirillum ferrooxidans Strain C2-3, Isolated from a Fresh Volcanic Ash Deposit on the Island of Miyake, Japan.</title>
        <authorList>
            <person name="Fujimura R."/>
            <person name="Sato Y."/>
            <person name="Nishizawa T."/>
            <person name="Oshima K."/>
            <person name="Kim S.-W."/>
            <person name="Hattori M."/>
            <person name="Kamijo T."/>
            <person name="Ohta H."/>
        </authorList>
    </citation>
    <scope>NUCLEOTIDE SEQUENCE [LARGE SCALE GENOMIC DNA]</scope>
    <source>
        <strain evidence="8 9">C2-3</strain>
    </source>
</reference>
<dbReference type="SUPFAM" id="SSF102114">
    <property type="entry name" value="Radical SAM enzymes"/>
    <property type="match status" value="1"/>
</dbReference>
<name>I0IMD6_LEPFC</name>
<dbReference type="PATRIC" id="fig|1162668.3.peg.836"/>